<feature type="signal peptide" evidence="1">
    <location>
        <begin position="1"/>
        <end position="18"/>
    </location>
</feature>
<protein>
    <recommendedName>
        <fullName evidence="4">Lipoprotein</fullName>
    </recommendedName>
</protein>
<dbReference type="EMBL" id="JASXSV010000016">
    <property type="protein sequence ID" value="MDP0589585.1"/>
    <property type="molecule type" value="Genomic_DNA"/>
</dbReference>
<keyword evidence="1" id="KW-0732">Signal</keyword>
<sequence length="189" mass="22152">MKMVSFAICVFFSSVALGSCFFNIDFDEIIATTKLSLLVNNRYPVDMSECCASGNSVSAVVICIEGRSTDTDAGIVNDFFYRMFLGFSDGSWEKYVFVWETKDGLVLNSTHRVVRDFSDTVKNVCFSSMRNPFPHVEMLFRMHYPFYKQYWKKEYVRVFYSYMRYDNNHSYIIDKEKVLFIVDYITICL</sequence>
<feature type="chain" id="PRO_5041695692" description="Lipoprotein" evidence="1">
    <location>
        <begin position="19"/>
        <end position="189"/>
    </location>
</feature>
<organism evidence="2 3">
    <name type="scientific">Candidatus Endonucleibacter bathymodioli</name>
    <dbReference type="NCBI Taxonomy" id="539814"/>
    <lineage>
        <taxon>Bacteria</taxon>
        <taxon>Pseudomonadati</taxon>
        <taxon>Pseudomonadota</taxon>
        <taxon>Gammaproteobacteria</taxon>
        <taxon>Oceanospirillales</taxon>
        <taxon>Endozoicomonadaceae</taxon>
        <taxon>Candidatus Endonucleibacter</taxon>
    </lineage>
</organism>
<dbReference type="PROSITE" id="PS51257">
    <property type="entry name" value="PROKAR_LIPOPROTEIN"/>
    <property type="match status" value="1"/>
</dbReference>
<evidence type="ECO:0008006" key="4">
    <source>
        <dbReference type="Google" id="ProtNLM"/>
    </source>
</evidence>
<gene>
    <name evidence="2" type="ORF">QS748_10510</name>
</gene>
<comment type="caution">
    <text evidence="2">The sequence shown here is derived from an EMBL/GenBank/DDBJ whole genome shotgun (WGS) entry which is preliminary data.</text>
</comment>
<keyword evidence="3" id="KW-1185">Reference proteome</keyword>
<evidence type="ECO:0000256" key="1">
    <source>
        <dbReference type="SAM" id="SignalP"/>
    </source>
</evidence>
<proteinExistence type="predicted"/>
<accession>A0AA90NMQ0</accession>
<evidence type="ECO:0000313" key="3">
    <source>
        <dbReference type="Proteomes" id="UP001178148"/>
    </source>
</evidence>
<dbReference type="AlphaFoldDB" id="A0AA90NMQ0"/>
<dbReference type="Proteomes" id="UP001178148">
    <property type="component" value="Unassembled WGS sequence"/>
</dbReference>
<reference evidence="2 3" key="1">
    <citation type="journal article" date="2023" name="bioRxiv">
        <title>An intranuclear bacterial parasite of deep-sea mussels expresses apoptosis inhibitors acquired from its host.</title>
        <authorList>
            <person name="Gonzalez Porras M.A."/>
            <person name="Assie A."/>
            <person name="Tietjen M."/>
            <person name="Violette M."/>
            <person name="Kleiner M."/>
            <person name="Gruber-Vodicka H."/>
            <person name="Dubilier N."/>
            <person name="Leisch N."/>
        </authorList>
    </citation>
    <scope>NUCLEOTIDE SEQUENCE [LARGE SCALE GENOMIC DNA]</scope>
    <source>
        <strain evidence="2">IAP13</strain>
    </source>
</reference>
<evidence type="ECO:0000313" key="2">
    <source>
        <dbReference type="EMBL" id="MDP0589585.1"/>
    </source>
</evidence>
<name>A0AA90NMQ0_9GAMM</name>